<sequence>MSQCTNTTTAGSSSCQSFRQGESSLPMVAECLSKFTSSKEPQHHKEKRKPHLVKLTDKHFCYPRHHNCHRNRYLGTSCDVGQQLNRQHRRRVTTKIKLCTTNYQTRKANISMALRLPQGPHIFTKIWLHSQLSDSYTSIEKMNSNISCVMKDKKTVLQ</sequence>
<protein>
    <submittedName>
        <fullName evidence="1">Uncharacterized protein</fullName>
    </submittedName>
</protein>
<accession>A0A9J5YX50</accession>
<gene>
    <name evidence="1" type="ORF">H5410_025152</name>
</gene>
<reference evidence="1 2" key="1">
    <citation type="submission" date="2020-09" db="EMBL/GenBank/DDBJ databases">
        <title>De no assembly of potato wild relative species, Solanum commersonii.</title>
        <authorList>
            <person name="Cho K."/>
        </authorList>
    </citation>
    <scope>NUCLEOTIDE SEQUENCE [LARGE SCALE GENOMIC DNA]</scope>
    <source>
        <strain evidence="1">LZ3.2</strain>
        <tissue evidence="1">Leaf</tissue>
    </source>
</reference>
<dbReference type="Proteomes" id="UP000824120">
    <property type="component" value="Chromosome 5"/>
</dbReference>
<proteinExistence type="predicted"/>
<name>A0A9J5YX50_SOLCO</name>
<evidence type="ECO:0000313" key="2">
    <source>
        <dbReference type="Proteomes" id="UP000824120"/>
    </source>
</evidence>
<organism evidence="1 2">
    <name type="scientific">Solanum commersonii</name>
    <name type="common">Commerson's wild potato</name>
    <name type="synonym">Commerson's nightshade</name>
    <dbReference type="NCBI Taxonomy" id="4109"/>
    <lineage>
        <taxon>Eukaryota</taxon>
        <taxon>Viridiplantae</taxon>
        <taxon>Streptophyta</taxon>
        <taxon>Embryophyta</taxon>
        <taxon>Tracheophyta</taxon>
        <taxon>Spermatophyta</taxon>
        <taxon>Magnoliopsida</taxon>
        <taxon>eudicotyledons</taxon>
        <taxon>Gunneridae</taxon>
        <taxon>Pentapetalae</taxon>
        <taxon>asterids</taxon>
        <taxon>lamiids</taxon>
        <taxon>Solanales</taxon>
        <taxon>Solanaceae</taxon>
        <taxon>Solanoideae</taxon>
        <taxon>Solaneae</taxon>
        <taxon>Solanum</taxon>
    </lineage>
</organism>
<dbReference type="AlphaFoldDB" id="A0A9J5YX50"/>
<comment type="caution">
    <text evidence="1">The sequence shown here is derived from an EMBL/GenBank/DDBJ whole genome shotgun (WGS) entry which is preliminary data.</text>
</comment>
<evidence type="ECO:0000313" key="1">
    <source>
        <dbReference type="EMBL" id="KAG5603660.1"/>
    </source>
</evidence>
<dbReference type="EMBL" id="JACXVP010000005">
    <property type="protein sequence ID" value="KAG5603660.1"/>
    <property type="molecule type" value="Genomic_DNA"/>
</dbReference>
<keyword evidence="2" id="KW-1185">Reference proteome</keyword>